<dbReference type="AlphaFoldDB" id="A0A9D9I0V5"/>
<dbReference type="InterPro" id="IPR036390">
    <property type="entry name" value="WH_DNA-bd_sf"/>
</dbReference>
<dbReference type="Proteomes" id="UP000823618">
    <property type="component" value="Unassembled WGS sequence"/>
</dbReference>
<proteinExistence type="predicted"/>
<dbReference type="InterPro" id="IPR036388">
    <property type="entry name" value="WH-like_DNA-bd_sf"/>
</dbReference>
<dbReference type="InterPro" id="IPR002577">
    <property type="entry name" value="HTH_HxlR"/>
</dbReference>
<sequence>MLSVKLKELEQDELIIRNEYSYIPPKVEYSLSFYSISSVKEEIDY</sequence>
<reference evidence="2" key="2">
    <citation type="journal article" date="2021" name="PeerJ">
        <title>Extensive microbial diversity within the chicken gut microbiome revealed by metagenomics and culture.</title>
        <authorList>
            <person name="Gilroy R."/>
            <person name="Ravi A."/>
            <person name="Getino M."/>
            <person name="Pursley I."/>
            <person name="Horton D.L."/>
            <person name="Alikhan N.F."/>
            <person name="Baker D."/>
            <person name="Gharbi K."/>
            <person name="Hall N."/>
            <person name="Watson M."/>
            <person name="Adriaenssens E.M."/>
            <person name="Foster-Nyarko E."/>
            <person name="Jarju S."/>
            <person name="Secka A."/>
            <person name="Antonio M."/>
            <person name="Oren A."/>
            <person name="Chaudhuri R.R."/>
            <person name="La Ragione R."/>
            <person name="Hildebrand F."/>
            <person name="Pallen M.J."/>
        </authorList>
    </citation>
    <scope>NUCLEOTIDE SEQUENCE</scope>
    <source>
        <strain evidence="2">E3-2379</strain>
    </source>
</reference>
<dbReference type="Gene3D" id="1.10.10.10">
    <property type="entry name" value="Winged helix-like DNA-binding domain superfamily/Winged helix DNA-binding domain"/>
    <property type="match status" value="1"/>
</dbReference>
<dbReference type="SUPFAM" id="SSF46785">
    <property type="entry name" value="Winged helix' DNA-binding domain"/>
    <property type="match status" value="1"/>
</dbReference>
<gene>
    <name evidence="2" type="ORF">IAC13_04170</name>
</gene>
<protein>
    <submittedName>
        <fullName evidence="2">Winged helix-turn-helix transcriptional regulator</fullName>
    </submittedName>
</protein>
<feature type="domain" description="HTH hxlR-type" evidence="1">
    <location>
        <begin position="1"/>
        <end position="45"/>
    </location>
</feature>
<reference evidence="2" key="1">
    <citation type="submission" date="2020-10" db="EMBL/GenBank/DDBJ databases">
        <authorList>
            <person name="Gilroy R."/>
        </authorList>
    </citation>
    <scope>NUCLEOTIDE SEQUENCE</scope>
    <source>
        <strain evidence="2">E3-2379</strain>
    </source>
</reference>
<dbReference type="PROSITE" id="PS51118">
    <property type="entry name" value="HTH_HXLR"/>
    <property type="match status" value="1"/>
</dbReference>
<evidence type="ECO:0000313" key="2">
    <source>
        <dbReference type="EMBL" id="MBO8463108.1"/>
    </source>
</evidence>
<accession>A0A9D9I0V5</accession>
<name>A0A9D9I0V5_9FIRM</name>
<dbReference type="Pfam" id="PF01638">
    <property type="entry name" value="HxlR"/>
    <property type="match status" value="1"/>
</dbReference>
<evidence type="ECO:0000313" key="3">
    <source>
        <dbReference type="Proteomes" id="UP000823618"/>
    </source>
</evidence>
<comment type="caution">
    <text evidence="2">The sequence shown here is derived from an EMBL/GenBank/DDBJ whole genome shotgun (WGS) entry which is preliminary data.</text>
</comment>
<dbReference type="EMBL" id="JADIML010000119">
    <property type="protein sequence ID" value="MBO8463108.1"/>
    <property type="molecule type" value="Genomic_DNA"/>
</dbReference>
<evidence type="ECO:0000259" key="1">
    <source>
        <dbReference type="PROSITE" id="PS51118"/>
    </source>
</evidence>
<organism evidence="2 3">
    <name type="scientific">Candidatus Scybalomonas excrementavium</name>
    <dbReference type="NCBI Taxonomy" id="2840943"/>
    <lineage>
        <taxon>Bacteria</taxon>
        <taxon>Bacillati</taxon>
        <taxon>Bacillota</taxon>
        <taxon>Clostridia</taxon>
        <taxon>Lachnospirales</taxon>
        <taxon>Lachnospiraceae</taxon>
        <taxon>Lachnospiraceae incertae sedis</taxon>
        <taxon>Candidatus Scybalomonas</taxon>
    </lineage>
</organism>